<keyword evidence="1" id="KW-0732">Signal</keyword>
<dbReference type="RefSeq" id="WP_058238048.1">
    <property type="nucleotide sequence ID" value="NZ_CYPW01000001.1"/>
</dbReference>
<dbReference type="Proteomes" id="UP000054823">
    <property type="component" value="Unassembled WGS sequence"/>
</dbReference>
<organism evidence="2 3">
    <name type="scientific">Shimia marina</name>
    <dbReference type="NCBI Taxonomy" id="321267"/>
    <lineage>
        <taxon>Bacteria</taxon>
        <taxon>Pseudomonadati</taxon>
        <taxon>Pseudomonadota</taxon>
        <taxon>Alphaproteobacteria</taxon>
        <taxon>Rhodobacterales</taxon>
        <taxon>Roseobacteraceae</taxon>
    </lineage>
</organism>
<name>A0A0P1EJS8_9RHOB</name>
<evidence type="ECO:0008006" key="4">
    <source>
        <dbReference type="Google" id="ProtNLM"/>
    </source>
</evidence>
<dbReference type="STRING" id="321267.SHM7688_00084"/>
<evidence type="ECO:0000313" key="2">
    <source>
        <dbReference type="EMBL" id="CUH50657.1"/>
    </source>
</evidence>
<accession>A0A0P1EJS8</accession>
<dbReference type="OrthoDB" id="7658992at2"/>
<dbReference type="EMBL" id="CYPW01000001">
    <property type="protein sequence ID" value="CUH50657.1"/>
    <property type="molecule type" value="Genomic_DNA"/>
</dbReference>
<dbReference type="AlphaFoldDB" id="A0A0P1EJS8"/>
<sequence>MKPLMSAVLVSAILTGSMALANPPLREVKEIDDPLYWALVAFEISEVCDSIDARTVKGLSDGWGLIRKARQLGYSDEEIKSYMRSDTEKARMRARGEAYFKHKGASYDDPETFCALGRIEIERNSQIGVYLRAK</sequence>
<evidence type="ECO:0000313" key="3">
    <source>
        <dbReference type="Proteomes" id="UP000054823"/>
    </source>
</evidence>
<protein>
    <recommendedName>
        <fullName evidence="4">DUF5333 domain-containing protein</fullName>
    </recommendedName>
</protein>
<dbReference type="InterPro" id="IPR020349">
    <property type="entry name" value="Uncharacterised_14.7kDa"/>
</dbReference>
<feature type="chain" id="PRO_5006061606" description="DUF5333 domain-containing protein" evidence="1">
    <location>
        <begin position="22"/>
        <end position="134"/>
    </location>
</feature>
<evidence type="ECO:0000256" key="1">
    <source>
        <dbReference type="SAM" id="SignalP"/>
    </source>
</evidence>
<feature type="signal peptide" evidence="1">
    <location>
        <begin position="1"/>
        <end position="21"/>
    </location>
</feature>
<dbReference type="Pfam" id="PF17267">
    <property type="entry name" value="DUF5333"/>
    <property type="match status" value="1"/>
</dbReference>
<gene>
    <name evidence="2" type="ORF">SHM7688_00084</name>
</gene>
<reference evidence="2 3" key="1">
    <citation type="submission" date="2015-09" db="EMBL/GenBank/DDBJ databases">
        <authorList>
            <consortium name="Swine Surveillance"/>
        </authorList>
    </citation>
    <scope>NUCLEOTIDE SEQUENCE [LARGE SCALE GENOMIC DNA]</scope>
    <source>
        <strain evidence="2 3">CECT 7688</strain>
    </source>
</reference>
<proteinExistence type="predicted"/>
<keyword evidence="3" id="KW-1185">Reference proteome</keyword>